<dbReference type="FunFam" id="3.30.430.20:FF:000005">
    <property type="entry name" value="Cysteine-rich receptor-like protein kinase 2"/>
    <property type="match status" value="1"/>
</dbReference>
<evidence type="ECO:0000256" key="3">
    <source>
        <dbReference type="ARBA" id="ARBA00022553"/>
    </source>
</evidence>
<dbReference type="InterPro" id="IPR052059">
    <property type="entry name" value="CR_Ser/Thr_kinase"/>
</dbReference>
<evidence type="ECO:0000313" key="21">
    <source>
        <dbReference type="EMBL" id="RWR94047.1"/>
    </source>
</evidence>
<dbReference type="Gene3D" id="1.10.510.10">
    <property type="entry name" value="Transferase(Phosphotransferase) domain 1"/>
    <property type="match status" value="1"/>
</dbReference>
<feature type="domain" description="Gnk2-homologous" evidence="20">
    <location>
        <begin position="49"/>
        <end position="150"/>
    </location>
</feature>
<keyword evidence="3" id="KW-0597">Phosphoprotein</keyword>
<comment type="catalytic activity">
    <reaction evidence="15">
        <text>L-seryl-[protein] + ATP = O-phospho-L-seryl-[protein] + ADP + H(+)</text>
        <dbReference type="Rhea" id="RHEA:17989"/>
        <dbReference type="Rhea" id="RHEA-COMP:9863"/>
        <dbReference type="Rhea" id="RHEA-COMP:11604"/>
        <dbReference type="ChEBI" id="CHEBI:15378"/>
        <dbReference type="ChEBI" id="CHEBI:29999"/>
        <dbReference type="ChEBI" id="CHEBI:30616"/>
        <dbReference type="ChEBI" id="CHEBI:83421"/>
        <dbReference type="ChEBI" id="CHEBI:456216"/>
    </reaction>
</comment>
<keyword evidence="22" id="KW-1185">Reference proteome</keyword>
<dbReference type="InterPro" id="IPR001245">
    <property type="entry name" value="Ser-Thr/Tyr_kinase_cat_dom"/>
</dbReference>
<comment type="catalytic activity">
    <reaction evidence="16">
        <text>L-threonyl-[protein] + ATP = O-phospho-L-threonyl-[protein] + ADP + H(+)</text>
        <dbReference type="Rhea" id="RHEA:46608"/>
        <dbReference type="Rhea" id="RHEA-COMP:11060"/>
        <dbReference type="Rhea" id="RHEA-COMP:11605"/>
        <dbReference type="ChEBI" id="CHEBI:15378"/>
        <dbReference type="ChEBI" id="CHEBI:30013"/>
        <dbReference type="ChEBI" id="CHEBI:30616"/>
        <dbReference type="ChEBI" id="CHEBI:61977"/>
        <dbReference type="ChEBI" id="CHEBI:456216"/>
    </reaction>
</comment>
<dbReference type="EMBL" id="QPKB01000010">
    <property type="protein sequence ID" value="RWR94047.1"/>
    <property type="molecule type" value="Genomic_DNA"/>
</dbReference>
<dbReference type="PROSITE" id="PS50011">
    <property type="entry name" value="PROTEIN_KINASE_DOM"/>
    <property type="match status" value="1"/>
</dbReference>
<name>A0A3S3R3V2_9MAGN</name>
<evidence type="ECO:0000256" key="9">
    <source>
        <dbReference type="ARBA" id="ARBA00022777"/>
    </source>
</evidence>
<reference evidence="21 22" key="1">
    <citation type="journal article" date="2019" name="Nat. Plants">
        <title>Stout camphor tree genome fills gaps in understanding of flowering plant genome evolution.</title>
        <authorList>
            <person name="Chaw S.M."/>
            <person name="Liu Y.C."/>
            <person name="Wu Y.W."/>
            <person name="Wang H.Y."/>
            <person name="Lin C.I."/>
            <person name="Wu C.S."/>
            <person name="Ke H.M."/>
            <person name="Chang L.Y."/>
            <person name="Hsu C.Y."/>
            <person name="Yang H.T."/>
            <person name="Sudianto E."/>
            <person name="Hsu M.H."/>
            <person name="Wu K.P."/>
            <person name="Wang L.N."/>
            <person name="Leebens-Mack J.H."/>
            <person name="Tsai I.J."/>
        </authorList>
    </citation>
    <scope>NUCLEOTIDE SEQUENCE [LARGE SCALE GENOMIC DNA]</scope>
    <source>
        <strain evidence="22">cv. Chaw 1501</strain>
        <tissue evidence="21">Young leaves</tissue>
    </source>
</reference>
<keyword evidence="13 21" id="KW-0675">Receptor</keyword>
<evidence type="ECO:0000256" key="8">
    <source>
        <dbReference type="ARBA" id="ARBA00022741"/>
    </source>
</evidence>
<comment type="subcellular location">
    <subcellularLocation>
        <location evidence="1">Membrane</location>
        <topology evidence="1">Single-pass membrane protein</topology>
    </subcellularLocation>
</comment>
<dbReference type="InterPro" id="IPR000719">
    <property type="entry name" value="Prot_kinase_dom"/>
</dbReference>
<evidence type="ECO:0000256" key="13">
    <source>
        <dbReference type="ARBA" id="ARBA00023170"/>
    </source>
</evidence>
<dbReference type="OrthoDB" id="1908121at2759"/>
<feature type="transmembrane region" description="Helical" evidence="18">
    <location>
        <begin position="26"/>
        <end position="45"/>
    </location>
</feature>
<comment type="caution">
    <text evidence="21">The sequence shown here is derived from an EMBL/GenBank/DDBJ whole genome shotgun (WGS) entry which is preliminary data.</text>
</comment>
<dbReference type="GO" id="GO:0016020">
    <property type="term" value="C:membrane"/>
    <property type="evidence" value="ECO:0007669"/>
    <property type="project" value="UniProtKB-SubCell"/>
</dbReference>
<keyword evidence="8 17" id="KW-0547">Nucleotide-binding</keyword>
<evidence type="ECO:0000256" key="12">
    <source>
        <dbReference type="ARBA" id="ARBA00023136"/>
    </source>
</evidence>
<keyword evidence="6" id="KW-0732">Signal</keyword>
<evidence type="ECO:0000256" key="18">
    <source>
        <dbReference type="SAM" id="Phobius"/>
    </source>
</evidence>
<dbReference type="InterPro" id="IPR038408">
    <property type="entry name" value="GNK2_sf"/>
</dbReference>
<gene>
    <name evidence="21" type="ORF">CKAN_02332600</name>
</gene>
<evidence type="ECO:0000256" key="5">
    <source>
        <dbReference type="ARBA" id="ARBA00022692"/>
    </source>
</evidence>
<dbReference type="PANTHER" id="PTHR47973">
    <property type="entry name" value="CYSTEINE-RICH RECEPTOR-LIKE PROTEIN KINASE 3"/>
    <property type="match status" value="1"/>
</dbReference>
<evidence type="ECO:0000313" key="22">
    <source>
        <dbReference type="Proteomes" id="UP000283530"/>
    </source>
</evidence>
<evidence type="ECO:0000256" key="14">
    <source>
        <dbReference type="ARBA" id="ARBA00023180"/>
    </source>
</evidence>
<dbReference type="AlphaFoldDB" id="A0A3S3R3V2"/>
<keyword evidence="5 18" id="KW-0812">Transmembrane</keyword>
<evidence type="ECO:0000256" key="16">
    <source>
        <dbReference type="ARBA" id="ARBA00047951"/>
    </source>
</evidence>
<evidence type="ECO:0000256" key="15">
    <source>
        <dbReference type="ARBA" id="ARBA00047558"/>
    </source>
</evidence>
<dbReference type="InterPro" id="IPR008271">
    <property type="entry name" value="Ser/Thr_kinase_AS"/>
</dbReference>
<dbReference type="Proteomes" id="UP000283530">
    <property type="component" value="Unassembled WGS sequence"/>
</dbReference>
<feature type="transmembrane region" description="Helical" evidence="18">
    <location>
        <begin position="276"/>
        <end position="300"/>
    </location>
</feature>
<keyword evidence="11 18" id="KW-1133">Transmembrane helix</keyword>
<dbReference type="Pfam" id="PF01657">
    <property type="entry name" value="Stress-antifung"/>
    <property type="match status" value="2"/>
</dbReference>
<dbReference type="InterPro" id="IPR011009">
    <property type="entry name" value="Kinase-like_dom_sf"/>
</dbReference>
<proteinExistence type="predicted"/>
<dbReference type="GO" id="GO:0005524">
    <property type="term" value="F:ATP binding"/>
    <property type="evidence" value="ECO:0007669"/>
    <property type="project" value="UniProtKB-UniRule"/>
</dbReference>
<dbReference type="SMART" id="SM00220">
    <property type="entry name" value="S_TKc"/>
    <property type="match status" value="1"/>
</dbReference>
<keyword evidence="9 21" id="KW-0418">Kinase</keyword>
<dbReference type="Gene3D" id="3.30.200.20">
    <property type="entry name" value="Phosphorylase Kinase, domain 1"/>
    <property type="match status" value="1"/>
</dbReference>
<protein>
    <submittedName>
        <fullName evidence="21">Cysteine-rich receptor-like protein kinase 2</fullName>
    </submittedName>
</protein>
<dbReference type="PROSITE" id="PS00108">
    <property type="entry name" value="PROTEIN_KINASE_ST"/>
    <property type="match status" value="1"/>
</dbReference>
<dbReference type="GO" id="GO:0004674">
    <property type="term" value="F:protein serine/threonine kinase activity"/>
    <property type="evidence" value="ECO:0007669"/>
    <property type="project" value="UniProtKB-KW"/>
</dbReference>
<dbReference type="STRING" id="337451.A0A3S3R3V2"/>
<feature type="binding site" evidence="17">
    <location>
        <position position="369"/>
    </location>
    <ligand>
        <name>ATP</name>
        <dbReference type="ChEBI" id="CHEBI:30616"/>
    </ligand>
</feature>
<dbReference type="InterPro" id="IPR017441">
    <property type="entry name" value="Protein_kinase_ATP_BS"/>
</dbReference>
<keyword evidence="7" id="KW-0677">Repeat</keyword>
<dbReference type="Pfam" id="PF07714">
    <property type="entry name" value="PK_Tyr_Ser-Thr"/>
    <property type="match status" value="1"/>
</dbReference>
<evidence type="ECO:0000256" key="2">
    <source>
        <dbReference type="ARBA" id="ARBA00022527"/>
    </source>
</evidence>
<sequence length="699" mass="77816">MGFLQQPDFSRRQEAERNWGASNMGFLRSGLYMFMIPIFLGFTIADPRTSLAGLYCNSTVAVSSDVLANNFVPAMDNLSSLVQQNGFGTTVVGVGANAVFGLAQCFKDLSSIDCRLCFSEIRSQLPKCYPKTGGRIFLDGCFGRYENFSFFNDATDAEQSKVCSFNSNSSEPVKFREAVNELIGNVTLEAEKNKGFAVYSSSSSNITVHALAQCWESLDTALCSSCLRAASSSILACTPAVEGRSLNAGCYLRYSTTIFWNLNLKATNSLGKIAKFWIIFGSLGGFIFLLVVGILIWKIVVLKKSSGRSLRDMYRSGFSAAIARSNLNFRYDELKKATGNFNPLNKVGQGSYGIVYKGVLPDGREVAVKRLFLNTSQWIDQFFNEVDLINRVRHKNLVKLLGCSVDGPASLLVYEYHFNKSLDQFIFDSNRSKNLDWQKRFDIIQGVAEGLAYLHEESEIRIIHRDIKASNVLLDEKLKPKITDFGLARSFGEDQTHLSTGIAGTLGYMAPEYVVHGHLTEKADVYSFGVLVLEIMTGKRCNSGIGSHAGQSFLAKIWSHYKANTIERLIDSSFYEERLNGEFVHVAHVGLLCTQATPSSRPTMVKVVELLRGNRDEREVLPTEPPFLDVIIAESNEEAEGLIQCEDQTIIINMFDIGIATDQMILRSLFDGLRDTASLCSVDYLGMFRFRNRRKYTLG</sequence>
<keyword evidence="10 17" id="KW-0067">ATP-binding</keyword>
<keyword evidence="2" id="KW-0723">Serine/threonine-protein kinase</keyword>
<evidence type="ECO:0000256" key="17">
    <source>
        <dbReference type="PROSITE-ProRule" id="PRU10141"/>
    </source>
</evidence>
<evidence type="ECO:0000256" key="6">
    <source>
        <dbReference type="ARBA" id="ARBA00022729"/>
    </source>
</evidence>
<dbReference type="PROSITE" id="PS51473">
    <property type="entry name" value="GNK2"/>
    <property type="match status" value="2"/>
</dbReference>
<evidence type="ECO:0000256" key="1">
    <source>
        <dbReference type="ARBA" id="ARBA00004167"/>
    </source>
</evidence>
<evidence type="ECO:0000259" key="19">
    <source>
        <dbReference type="PROSITE" id="PS50011"/>
    </source>
</evidence>
<keyword evidence="4" id="KW-0808">Transferase</keyword>
<evidence type="ECO:0000256" key="10">
    <source>
        <dbReference type="ARBA" id="ARBA00022840"/>
    </source>
</evidence>
<evidence type="ECO:0000259" key="20">
    <source>
        <dbReference type="PROSITE" id="PS51473"/>
    </source>
</evidence>
<accession>A0A3S3R3V2</accession>
<feature type="domain" description="Gnk2-homologous" evidence="20">
    <location>
        <begin position="157"/>
        <end position="259"/>
    </location>
</feature>
<keyword evidence="12 18" id="KW-0472">Membrane</keyword>
<feature type="domain" description="Protein kinase" evidence="19">
    <location>
        <begin position="341"/>
        <end position="628"/>
    </location>
</feature>
<dbReference type="FunFam" id="1.10.510.10:FF:000336">
    <property type="entry name" value="Cysteine-rich receptor-like protein kinase 2"/>
    <property type="match status" value="1"/>
</dbReference>
<dbReference type="SUPFAM" id="SSF56112">
    <property type="entry name" value="Protein kinase-like (PK-like)"/>
    <property type="match status" value="1"/>
</dbReference>
<dbReference type="InterPro" id="IPR002902">
    <property type="entry name" value="GNK2"/>
</dbReference>
<dbReference type="FunFam" id="3.30.200.20:FF:001208">
    <property type="entry name" value="Putative DUF26-domain receptor-like protein kinase family protein"/>
    <property type="match status" value="1"/>
</dbReference>
<dbReference type="PROSITE" id="PS00107">
    <property type="entry name" value="PROTEIN_KINASE_ATP"/>
    <property type="match status" value="1"/>
</dbReference>
<keyword evidence="14" id="KW-0325">Glycoprotein</keyword>
<evidence type="ECO:0000256" key="4">
    <source>
        <dbReference type="ARBA" id="ARBA00022679"/>
    </source>
</evidence>
<dbReference type="FunFam" id="3.30.430.20:FF:000015">
    <property type="entry name" value="Cysteine-rich receptor-like protein kinase 3"/>
    <property type="match status" value="1"/>
</dbReference>
<evidence type="ECO:0000256" key="7">
    <source>
        <dbReference type="ARBA" id="ARBA00022737"/>
    </source>
</evidence>
<dbReference type="Gene3D" id="3.30.430.20">
    <property type="entry name" value="Gnk2 domain, C-X8-C-X2-C motif"/>
    <property type="match status" value="2"/>
</dbReference>
<dbReference type="CDD" id="cd23509">
    <property type="entry name" value="Gnk2-like"/>
    <property type="match status" value="2"/>
</dbReference>
<evidence type="ECO:0000256" key="11">
    <source>
        <dbReference type="ARBA" id="ARBA00022989"/>
    </source>
</evidence>
<organism evidence="21 22">
    <name type="scientific">Cinnamomum micranthum f. kanehirae</name>
    <dbReference type="NCBI Taxonomy" id="337451"/>
    <lineage>
        <taxon>Eukaryota</taxon>
        <taxon>Viridiplantae</taxon>
        <taxon>Streptophyta</taxon>
        <taxon>Embryophyta</taxon>
        <taxon>Tracheophyta</taxon>
        <taxon>Spermatophyta</taxon>
        <taxon>Magnoliopsida</taxon>
        <taxon>Magnoliidae</taxon>
        <taxon>Laurales</taxon>
        <taxon>Lauraceae</taxon>
        <taxon>Cinnamomum</taxon>
    </lineage>
</organism>